<evidence type="ECO:0000259" key="2">
    <source>
        <dbReference type="Pfam" id="PF06713"/>
    </source>
</evidence>
<accession>A0AB73T3Q0</accession>
<dbReference type="GO" id="GO:0030153">
    <property type="term" value="P:bacteriocin immunity"/>
    <property type="evidence" value="ECO:0007669"/>
    <property type="project" value="InterPro"/>
</dbReference>
<dbReference type="Pfam" id="PF06713">
    <property type="entry name" value="bPH_4"/>
    <property type="match status" value="1"/>
</dbReference>
<feature type="transmembrane region" description="Helical" evidence="1">
    <location>
        <begin position="7"/>
        <end position="27"/>
    </location>
</feature>
<dbReference type="RefSeq" id="WP_109627113.1">
    <property type="nucleotide sequence ID" value="NZ_JANKBI010000024.1"/>
</dbReference>
<evidence type="ECO:0000256" key="1">
    <source>
        <dbReference type="SAM" id="Phobius"/>
    </source>
</evidence>
<protein>
    <submittedName>
        <fullName evidence="3">PH (Pleckstrin Homology) domain-containing protein</fullName>
    </submittedName>
</protein>
<keyword evidence="1" id="KW-0472">Membrane</keyword>
<reference evidence="3 4" key="1">
    <citation type="submission" date="2018-05" db="EMBL/GenBank/DDBJ databases">
        <authorList>
            <person name="Goeker M."/>
            <person name="Huntemann M."/>
            <person name="Clum A."/>
            <person name="Pillay M."/>
            <person name="Palaniappan K."/>
            <person name="Varghese N."/>
            <person name="Mikhailova N."/>
            <person name="Stamatis D."/>
            <person name="Reddy T."/>
            <person name="Daum C."/>
            <person name="Shapiro N."/>
            <person name="Ivanova N."/>
            <person name="Kyrpides N."/>
            <person name="Woyke T."/>
        </authorList>
    </citation>
    <scope>NUCLEOTIDE SEQUENCE [LARGE SCALE GENOMIC DNA]</scope>
    <source>
        <strain evidence="3 4">DSM 26524</strain>
    </source>
</reference>
<keyword evidence="1" id="KW-0812">Transmembrane</keyword>
<name>A0AB73T3Q0_9FIRM</name>
<evidence type="ECO:0000313" key="3">
    <source>
        <dbReference type="EMBL" id="PWJ75218.1"/>
    </source>
</evidence>
<sequence>MKFKGKIALWFWIIFLGGESLILYKMAESIFSGHDTEDIIVLAISFVIYTLVFLPIVARNYVLIEDGKLKLFFGFSTDVIDISEIREIRSTCSPIASSAASLDRLVIKGRRQEMIVSVKDKQKFLEELKKRI</sequence>
<feature type="transmembrane region" description="Helical" evidence="1">
    <location>
        <begin position="39"/>
        <end position="62"/>
    </location>
</feature>
<dbReference type="InterPro" id="IPR009589">
    <property type="entry name" value="PH_YyaB-like"/>
</dbReference>
<keyword evidence="1" id="KW-1133">Transmembrane helix</keyword>
<proteinExistence type="predicted"/>
<organism evidence="3 4">
    <name type="scientific">Murimonas intestini</name>
    <dbReference type="NCBI Taxonomy" id="1337051"/>
    <lineage>
        <taxon>Bacteria</taxon>
        <taxon>Bacillati</taxon>
        <taxon>Bacillota</taxon>
        <taxon>Clostridia</taxon>
        <taxon>Lachnospirales</taxon>
        <taxon>Lachnospiraceae</taxon>
        <taxon>Murimonas</taxon>
    </lineage>
</organism>
<evidence type="ECO:0000313" key="4">
    <source>
        <dbReference type="Proteomes" id="UP000245412"/>
    </source>
</evidence>
<dbReference type="Proteomes" id="UP000245412">
    <property type="component" value="Unassembled WGS sequence"/>
</dbReference>
<feature type="domain" description="Uncharacterized protein YyaB-like PH" evidence="2">
    <location>
        <begin position="60"/>
        <end position="131"/>
    </location>
</feature>
<dbReference type="AlphaFoldDB" id="A0AB73T3Q0"/>
<comment type="caution">
    <text evidence="3">The sequence shown here is derived from an EMBL/GenBank/DDBJ whole genome shotgun (WGS) entry which is preliminary data.</text>
</comment>
<gene>
    <name evidence="3" type="ORF">C7383_107225</name>
</gene>
<keyword evidence="4" id="KW-1185">Reference proteome</keyword>
<dbReference type="EMBL" id="QGGY01000007">
    <property type="protein sequence ID" value="PWJ75218.1"/>
    <property type="molecule type" value="Genomic_DNA"/>
</dbReference>